<feature type="region of interest" description="Disordered" evidence="15">
    <location>
        <begin position="222"/>
        <end position="242"/>
    </location>
</feature>
<dbReference type="Pfam" id="PF25609">
    <property type="entry name" value="Unc5_NetrinR_N"/>
    <property type="match status" value="1"/>
</dbReference>
<dbReference type="PANTHER" id="PTHR22906">
    <property type="entry name" value="PROPERDIN"/>
    <property type="match status" value="1"/>
</dbReference>
<dbReference type="FunFam" id="2.20.100.10:FF:000021">
    <property type="entry name" value="semaphorin-5B isoform X1"/>
    <property type="match status" value="1"/>
</dbReference>
<dbReference type="GO" id="GO:0016020">
    <property type="term" value="C:membrane"/>
    <property type="evidence" value="ECO:0007669"/>
    <property type="project" value="UniProtKB-SubCell"/>
</dbReference>
<dbReference type="InterPro" id="IPR003599">
    <property type="entry name" value="Ig_sub"/>
</dbReference>
<dbReference type="VEuPathDB" id="VectorBase:AFUN010633"/>
<dbReference type="GO" id="GO:0007399">
    <property type="term" value="P:nervous system development"/>
    <property type="evidence" value="ECO:0007669"/>
    <property type="project" value="UniProtKB-ARBA"/>
</dbReference>
<keyword evidence="5" id="KW-0964">Secreted</keyword>
<dbReference type="PANTHER" id="PTHR22906:SF43">
    <property type="entry name" value="PROPERDIN"/>
    <property type="match status" value="1"/>
</dbReference>
<evidence type="ECO:0000256" key="11">
    <source>
        <dbReference type="ARBA" id="ARBA00023157"/>
    </source>
</evidence>
<feature type="domain" description="Ig-like" evidence="17">
    <location>
        <begin position="282"/>
        <end position="372"/>
    </location>
</feature>
<dbReference type="Gene3D" id="2.60.40.10">
    <property type="entry name" value="Immunoglobulins"/>
    <property type="match status" value="2"/>
</dbReference>
<evidence type="ECO:0000256" key="7">
    <source>
        <dbReference type="ARBA" id="ARBA00022729"/>
    </source>
</evidence>
<evidence type="ECO:0000256" key="13">
    <source>
        <dbReference type="ARBA" id="ARBA00023180"/>
    </source>
</evidence>
<keyword evidence="6 16" id="KW-0812">Transmembrane</keyword>
<evidence type="ECO:0000256" key="14">
    <source>
        <dbReference type="ARBA" id="ARBA00023319"/>
    </source>
</evidence>
<dbReference type="AlphaFoldDB" id="A0A182RWH3"/>
<feature type="compositionally biased region" description="Basic and acidic residues" evidence="15">
    <location>
        <begin position="229"/>
        <end position="238"/>
    </location>
</feature>
<dbReference type="InterPro" id="IPR052065">
    <property type="entry name" value="Compl_asym_regulator"/>
</dbReference>
<feature type="compositionally biased region" description="Acidic residues" evidence="15">
    <location>
        <begin position="117"/>
        <end position="147"/>
    </location>
</feature>
<organism evidence="18">
    <name type="scientific">Anopheles funestus</name>
    <name type="common">African malaria mosquito</name>
    <dbReference type="NCBI Taxonomy" id="62324"/>
    <lineage>
        <taxon>Eukaryota</taxon>
        <taxon>Metazoa</taxon>
        <taxon>Ecdysozoa</taxon>
        <taxon>Arthropoda</taxon>
        <taxon>Hexapoda</taxon>
        <taxon>Insecta</taxon>
        <taxon>Pterygota</taxon>
        <taxon>Neoptera</taxon>
        <taxon>Endopterygota</taxon>
        <taxon>Diptera</taxon>
        <taxon>Nematocera</taxon>
        <taxon>Culicoidea</taxon>
        <taxon>Culicidae</taxon>
        <taxon>Anophelinae</taxon>
        <taxon>Anopheles</taxon>
    </lineage>
</organism>
<dbReference type="InterPro" id="IPR007110">
    <property type="entry name" value="Ig-like_dom"/>
</dbReference>
<evidence type="ECO:0000256" key="2">
    <source>
        <dbReference type="ARBA" id="ARBA00004613"/>
    </source>
</evidence>
<dbReference type="InterPro" id="IPR000884">
    <property type="entry name" value="TSP1_rpt"/>
</dbReference>
<keyword evidence="14" id="KW-0393">Immunoglobulin domain</keyword>
<dbReference type="InterPro" id="IPR013783">
    <property type="entry name" value="Ig-like_fold"/>
</dbReference>
<proteinExistence type="inferred from homology"/>
<evidence type="ECO:0000256" key="4">
    <source>
        <dbReference type="ARBA" id="ARBA00022473"/>
    </source>
</evidence>
<evidence type="ECO:0000256" key="8">
    <source>
        <dbReference type="ARBA" id="ARBA00022737"/>
    </source>
</evidence>
<keyword evidence="13" id="KW-0325">Glycoprotein</keyword>
<dbReference type="InterPro" id="IPR003598">
    <property type="entry name" value="Ig_sub2"/>
</dbReference>
<feature type="transmembrane region" description="Helical" evidence="16">
    <location>
        <begin position="526"/>
        <end position="548"/>
    </location>
</feature>
<keyword evidence="4" id="KW-0217">Developmental protein</keyword>
<dbReference type="FunFam" id="2.60.40.10:FF:000037">
    <property type="entry name" value="Unc-5 netrin receptor C"/>
    <property type="match status" value="1"/>
</dbReference>
<dbReference type="STRING" id="62324.A0A182RWH3"/>
<evidence type="ECO:0000313" key="18">
    <source>
        <dbReference type="EnsemblMetazoa" id="AFUN010633-PA"/>
    </source>
</evidence>
<sequence length="695" mass="76257">MRITAATLFPLFIGLFGLVENVIGLKVNKDHQHQRQLSGGPLDRGRRGYTSVNDNFGYISDAMLPDVHGDSTSSLGATVSKGASNAGVSPYKSDGSTSLPAFSGTVTNAKPTVGAEDREEDEEEGDEDDGYEDGGELLGNFDEDSRDTEDRAPNENKHDSLDYTDNFEVAAIDQIESFGAGNDGTPLPVFIVEPKSAYVMKNRPAKLYCKASHALQISFKCSGSTKPPPTEKEHHTDPHSGVQLQEATATITRELVDEFFGKGAFKCECRAYSSRGDVKTQPVTIQVASIKKQISISPKIVRVATGGRVELVCIVNATPAAKVEWLKNGVPVQPNPPNVVLTDSSLLMTQVNMQDMANYTCVAENIAGKRVSEPSFINVYVDGGWSEWGAWTDCKCPGYPKQGKKRMRTCNNPEPVNNGASCKGLNTEYTNDCSLCSAGRWSSWSEWSECGQDCTQIRQRLCIGSSSTTQISSFGSPVTTAALPTNSSSGQAFAINNGTIISCAGKSQQSIKCSDGLCNNTTLGFIYLWVSLFAIVCIGAVLCIFKFIRKRKTIPTYSSDRTELQTKYFTYESKQMTQRNPDLTHNIGPIDYEYPLSEMHQRDHNLSKDHNRPRQTVLHFQHGSSLLTSEIDELGPLHPQNQLQQVPNDGFQPLLPLPRPNSDHYYDEPCIYNKSQLPNGSNSFSHFGSENIERN</sequence>
<dbReference type="SMART" id="SM00409">
    <property type="entry name" value="IG"/>
    <property type="match status" value="2"/>
</dbReference>
<dbReference type="PROSITE" id="PS50092">
    <property type="entry name" value="TSP1"/>
    <property type="match status" value="2"/>
</dbReference>
<evidence type="ECO:0000256" key="3">
    <source>
        <dbReference type="ARBA" id="ARBA00009844"/>
    </source>
</evidence>
<name>A0A182RWH3_ANOFN</name>
<keyword evidence="11" id="KW-1015">Disulfide bond</keyword>
<accession>A0A182RWH3</accession>
<dbReference type="InterPro" id="IPR036179">
    <property type="entry name" value="Ig-like_dom_sf"/>
</dbReference>
<evidence type="ECO:0000256" key="12">
    <source>
        <dbReference type="ARBA" id="ARBA00023170"/>
    </source>
</evidence>
<dbReference type="Gene3D" id="2.20.100.10">
    <property type="entry name" value="Thrombospondin type-1 (TSP1) repeat"/>
    <property type="match status" value="2"/>
</dbReference>
<evidence type="ECO:0000256" key="9">
    <source>
        <dbReference type="ARBA" id="ARBA00022989"/>
    </source>
</evidence>
<feature type="compositionally biased region" description="Polar residues" evidence="15">
    <location>
        <begin position="94"/>
        <end position="110"/>
    </location>
</feature>
<keyword evidence="7" id="KW-0732">Signal</keyword>
<dbReference type="Pfam" id="PF13927">
    <property type="entry name" value="Ig_3"/>
    <property type="match status" value="1"/>
</dbReference>
<keyword evidence="12" id="KW-0675">Receptor</keyword>
<comment type="similarity">
    <text evidence="3">Belongs to the unc-5 family.</text>
</comment>
<keyword evidence="8" id="KW-0677">Repeat</keyword>
<dbReference type="InterPro" id="IPR036383">
    <property type="entry name" value="TSP1_rpt_sf"/>
</dbReference>
<evidence type="ECO:0000256" key="10">
    <source>
        <dbReference type="ARBA" id="ARBA00023136"/>
    </source>
</evidence>
<dbReference type="SMART" id="SM00408">
    <property type="entry name" value="IGc2"/>
    <property type="match status" value="1"/>
</dbReference>
<dbReference type="SUPFAM" id="SSF82895">
    <property type="entry name" value="TSP-1 type 1 repeat"/>
    <property type="match status" value="2"/>
</dbReference>
<evidence type="ECO:0000256" key="6">
    <source>
        <dbReference type="ARBA" id="ARBA00022692"/>
    </source>
</evidence>
<reference evidence="18" key="1">
    <citation type="submission" date="2020-05" db="UniProtKB">
        <authorList>
            <consortium name="EnsemblMetazoa"/>
        </authorList>
    </citation>
    <scope>IDENTIFICATION</scope>
    <source>
        <strain evidence="18">FUMOZ</strain>
    </source>
</reference>
<evidence type="ECO:0000256" key="1">
    <source>
        <dbReference type="ARBA" id="ARBA00004479"/>
    </source>
</evidence>
<dbReference type="VEuPathDB" id="VectorBase:AFUN2_001837"/>
<protein>
    <submittedName>
        <fullName evidence="18">Netrin receptor UNC5</fullName>
    </submittedName>
</protein>
<evidence type="ECO:0000256" key="16">
    <source>
        <dbReference type="SAM" id="Phobius"/>
    </source>
</evidence>
<feature type="compositionally biased region" description="Basic and acidic residues" evidence="15">
    <location>
        <begin position="148"/>
        <end position="161"/>
    </location>
</feature>
<dbReference type="SMART" id="SM00209">
    <property type="entry name" value="TSP1"/>
    <property type="match status" value="2"/>
</dbReference>
<feature type="region of interest" description="Disordered" evidence="15">
    <location>
        <begin position="82"/>
        <end position="162"/>
    </location>
</feature>
<keyword evidence="10 16" id="KW-0472">Membrane</keyword>
<evidence type="ECO:0000259" key="17">
    <source>
        <dbReference type="PROSITE" id="PS50835"/>
    </source>
</evidence>
<keyword evidence="9 16" id="KW-1133">Transmembrane helix</keyword>
<dbReference type="EnsemblMetazoa" id="AFUN010633-RA">
    <property type="protein sequence ID" value="AFUN010633-PA"/>
    <property type="gene ID" value="AFUN010633"/>
</dbReference>
<dbReference type="SUPFAM" id="SSF48726">
    <property type="entry name" value="Immunoglobulin"/>
    <property type="match status" value="1"/>
</dbReference>
<dbReference type="InterPro" id="IPR057755">
    <property type="entry name" value="UNC5A-D-like_N"/>
</dbReference>
<dbReference type="PROSITE" id="PS50835">
    <property type="entry name" value="IG_LIKE"/>
    <property type="match status" value="1"/>
</dbReference>
<evidence type="ECO:0000256" key="5">
    <source>
        <dbReference type="ARBA" id="ARBA00022525"/>
    </source>
</evidence>
<comment type="subcellular location">
    <subcellularLocation>
        <location evidence="1">Membrane</location>
        <topology evidence="1">Single-pass type I membrane protein</topology>
    </subcellularLocation>
    <subcellularLocation>
        <location evidence="2">Secreted</location>
    </subcellularLocation>
</comment>
<evidence type="ECO:0000256" key="15">
    <source>
        <dbReference type="SAM" id="MobiDB-lite"/>
    </source>
</evidence>